<dbReference type="PANTHER" id="PTHR25464">
    <property type="entry name" value="TRIPARTITE MOTIF-CONTAINING PROTEIN 2-LIKE PROTEIN"/>
    <property type="match status" value="1"/>
</dbReference>
<evidence type="ECO:0000256" key="2">
    <source>
        <dbReference type="ARBA" id="ARBA00022443"/>
    </source>
</evidence>
<keyword evidence="13" id="KW-1185">Reference proteome</keyword>
<dbReference type="EMBL" id="MTYJ01000094">
    <property type="protein sequence ID" value="OQV15120.1"/>
    <property type="molecule type" value="Genomic_DNA"/>
</dbReference>
<name>A0A1W0WIS5_HYPEX</name>
<dbReference type="InterPro" id="IPR017907">
    <property type="entry name" value="Znf_RING_CS"/>
</dbReference>
<evidence type="ECO:0000256" key="7">
    <source>
        <dbReference type="PROSITE-ProRule" id="PRU00175"/>
    </source>
</evidence>
<keyword evidence="4 7" id="KW-0863">Zinc-finger</keyword>
<evidence type="ECO:0000259" key="10">
    <source>
        <dbReference type="PROSITE" id="PS50002"/>
    </source>
</evidence>
<dbReference type="Proteomes" id="UP000192578">
    <property type="component" value="Unassembled WGS sequence"/>
</dbReference>
<comment type="caution">
    <text evidence="12">The sequence shown here is derived from an EMBL/GenBank/DDBJ whole genome shotgun (WGS) entry which is preliminary data.</text>
</comment>
<dbReference type="SUPFAM" id="SSF57850">
    <property type="entry name" value="RING/U-box"/>
    <property type="match status" value="1"/>
</dbReference>
<keyword evidence="5" id="KW-0862">Zinc</keyword>
<dbReference type="PROSITE" id="PS50089">
    <property type="entry name" value="ZF_RING_2"/>
    <property type="match status" value="1"/>
</dbReference>
<dbReference type="InterPro" id="IPR018957">
    <property type="entry name" value="Znf_C3HC4_RING-type"/>
</dbReference>
<evidence type="ECO:0000256" key="1">
    <source>
        <dbReference type="ARBA" id="ARBA00008649"/>
    </source>
</evidence>
<protein>
    <submittedName>
        <fullName evidence="12">E3 ubiquitin-protein ligase SH3RF1</fullName>
    </submittedName>
</protein>
<dbReference type="PROSITE" id="PS00518">
    <property type="entry name" value="ZF_RING_1"/>
    <property type="match status" value="1"/>
</dbReference>
<proteinExistence type="inferred from homology"/>
<feature type="region of interest" description="Disordered" evidence="9">
    <location>
        <begin position="264"/>
        <end position="307"/>
    </location>
</feature>
<dbReference type="PANTHER" id="PTHR25464:SF2">
    <property type="entry name" value="RING-TYPE DOMAIN-CONTAINING PROTEIN"/>
    <property type="match status" value="1"/>
</dbReference>
<evidence type="ECO:0000313" key="12">
    <source>
        <dbReference type="EMBL" id="OQV15120.1"/>
    </source>
</evidence>
<dbReference type="InterPro" id="IPR036028">
    <property type="entry name" value="SH3-like_dom_sf"/>
</dbReference>
<feature type="domain" description="RING-type" evidence="11">
    <location>
        <begin position="12"/>
        <end position="53"/>
    </location>
</feature>
<evidence type="ECO:0000259" key="11">
    <source>
        <dbReference type="PROSITE" id="PS50089"/>
    </source>
</evidence>
<reference evidence="13" key="1">
    <citation type="submission" date="2017-01" db="EMBL/GenBank/DDBJ databases">
        <title>Comparative genomics of anhydrobiosis in the tardigrade Hypsibius dujardini.</title>
        <authorList>
            <person name="Yoshida Y."/>
            <person name="Koutsovoulos G."/>
            <person name="Laetsch D."/>
            <person name="Stevens L."/>
            <person name="Kumar S."/>
            <person name="Horikawa D."/>
            <person name="Ishino K."/>
            <person name="Komine S."/>
            <person name="Tomita M."/>
            <person name="Blaxter M."/>
            <person name="Arakawa K."/>
        </authorList>
    </citation>
    <scope>NUCLEOTIDE SEQUENCE [LARGE SCALE GENOMIC DNA]</scope>
    <source>
        <strain evidence="13">Z151</strain>
    </source>
</reference>
<dbReference type="FunFam" id="3.30.40.10:FF:000077">
    <property type="entry name" value="E3 ubiquitin-protein ligase SH3RF1 isoform X1"/>
    <property type="match status" value="1"/>
</dbReference>
<dbReference type="AlphaFoldDB" id="A0A1W0WIS5"/>
<dbReference type="OrthoDB" id="2163411at2759"/>
<dbReference type="SMART" id="SM00184">
    <property type="entry name" value="RING"/>
    <property type="match status" value="1"/>
</dbReference>
<accession>A0A1W0WIS5</accession>
<keyword evidence="2 8" id="KW-0728">SH3 domain</keyword>
<keyword evidence="3" id="KW-0479">Metal-binding</keyword>
<dbReference type="SUPFAM" id="SSF50044">
    <property type="entry name" value="SH3-domain"/>
    <property type="match status" value="1"/>
</dbReference>
<evidence type="ECO:0000256" key="4">
    <source>
        <dbReference type="ARBA" id="ARBA00022771"/>
    </source>
</evidence>
<dbReference type="Gene3D" id="3.30.40.10">
    <property type="entry name" value="Zinc/RING finger domain, C3HC4 (zinc finger)"/>
    <property type="match status" value="1"/>
</dbReference>
<evidence type="ECO:0000313" key="13">
    <source>
        <dbReference type="Proteomes" id="UP000192578"/>
    </source>
</evidence>
<dbReference type="SMART" id="SM00326">
    <property type="entry name" value="SH3"/>
    <property type="match status" value="1"/>
</dbReference>
<dbReference type="Pfam" id="PF00097">
    <property type="entry name" value="zf-C3HC4"/>
    <property type="match status" value="1"/>
</dbReference>
<comment type="similarity">
    <text evidence="1">Belongs to the SH3RF family.</text>
</comment>
<dbReference type="GO" id="GO:0008270">
    <property type="term" value="F:zinc ion binding"/>
    <property type="evidence" value="ECO:0007669"/>
    <property type="project" value="UniProtKB-KW"/>
</dbReference>
<feature type="region of interest" description="Disordered" evidence="9">
    <location>
        <begin position="124"/>
        <end position="156"/>
    </location>
</feature>
<keyword evidence="6" id="KW-0832">Ubl conjugation</keyword>
<evidence type="ECO:0000256" key="6">
    <source>
        <dbReference type="ARBA" id="ARBA00022843"/>
    </source>
</evidence>
<organism evidence="12 13">
    <name type="scientific">Hypsibius exemplaris</name>
    <name type="common">Freshwater tardigrade</name>
    <dbReference type="NCBI Taxonomy" id="2072580"/>
    <lineage>
        <taxon>Eukaryota</taxon>
        <taxon>Metazoa</taxon>
        <taxon>Ecdysozoa</taxon>
        <taxon>Tardigrada</taxon>
        <taxon>Eutardigrada</taxon>
        <taxon>Parachela</taxon>
        <taxon>Hypsibioidea</taxon>
        <taxon>Hypsibiidae</taxon>
        <taxon>Hypsibius</taxon>
    </lineage>
</organism>
<dbReference type="InterPro" id="IPR001452">
    <property type="entry name" value="SH3_domain"/>
</dbReference>
<gene>
    <name evidence="12" type="ORF">BV898_10748</name>
</gene>
<dbReference type="PROSITE" id="PS50002">
    <property type="entry name" value="SH3"/>
    <property type="match status" value="1"/>
</dbReference>
<dbReference type="InterPro" id="IPR013083">
    <property type="entry name" value="Znf_RING/FYVE/PHD"/>
</dbReference>
<dbReference type="InterPro" id="IPR001841">
    <property type="entry name" value="Znf_RING"/>
</dbReference>
<evidence type="ECO:0000256" key="5">
    <source>
        <dbReference type="ARBA" id="ARBA00022833"/>
    </source>
</evidence>
<sequence length="521" mass="57391">MDEQTLNILLECPVCLNTLNETSRVLPCQHTFCITCLEDIIGRRGCLLCPECRTVVTTSIENLPRNILLMRLLEGLKSRRNSNVHLSQSRIESGAQRFCKSSPCTPDYASSASSFAFLFPYQRSQSDGTPTDDSAAGSSRALHASTSDHHLSPREPNLFHRRTSAISIITQPPTEMLESGLDSSRRRGLRASRTTTDLSSLSISQIPMDLPVHSSSIAAEQGDQYGPVPTISFTEPGQSATTAAQVLPVYPDAGTFNQANWRQSAHNRSLPSHHHPVTDPEGESSSSSSVRRTAAIRTTSHPVVQPATPVPVTPIPAAAILPIYRSWMVHPSLEPEPQARNAVMEVLFSGQQPSRSSSQHVFAGNQRGYVKPVVPAEAMIVPSVKESRSFIKTLFGGHKNHHSSSQNLLAQKFTSLSTNEQDTHRSAWHAYGEDKSKKACVNTFRSAATRYSKPANFECYRCVTPYPAKNHYELDLHLNDLLYVHQKHSDGWMKATHERTGRNGLIPIAFVERLHGSVSSS</sequence>
<dbReference type="Pfam" id="PF14604">
    <property type="entry name" value="SH3_9"/>
    <property type="match status" value="1"/>
</dbReference>
<evidence type="ECO:0000256" key="3">
    <source>
        <dbReference type="ARBA" id="ARBA00022723"/>
    </source>
</evidence>
<feature type="domain" description="SH3" evidence="10">
    <location>
        <begin position="455"/>
        <end position="516"/>
    </location>
</feature>
<evidence type="ECO:0000256" key="9">
    <source>
        <dbReference type="SAM" id="MobiDB-lite"/>
    </source>
</evidence>
<feature type="region of interest" description="Disordered" evidence="9">
    <location>
        <begin position="174"/>
        <end position="193"/>
    </location>
</feature>
<dbReference type="Gene3D" id="2.30.30.40">
    <property type="entry name" value="SH3 Domains"/>
    <property type="match status" value="1"/>
</dbReference>
<evidence type="ECO:0000256" key="8">
    <source>
        <dbReference type="PROSITE-ProRule" id="PRU00192"/>
    </source>
</evidence>